<dbReference type="AlphaFoldDB" id="Q3V7H7"/>
<dbReference type="RefSeq" id="WP_011189725.1">
    <property type="nucleotide sequence ID" value="NC_006138.1"/>
</dbReference>
<dbReference type="Proteomes" id="UP000000602">
    <property type="component" value="Chromosome"/>
</dbReference>
<dbReference type="OrthoDB" id="9807950at2"/>
<reference evidence="3" key="1">
    <citation type="journal article" date="2004" name="Environ. Microbiol.">
        <title>The genome of Desulfotalea psychrophila, a sulfate-reducing bacterium from permanently cold Arctic sediments.</title>
        <authorList>
            <person name="Rabus R."/>
            <person name="Ruepp A."/>
            <person name="Frickey T."/>
            <person name="Rattei T."/>
            <person name="Fartmann B."/>
            <person name="Stark M."/>
            <person name="Bauer M."/>
            <person name="Zibat A."/>
            <person name="Lombardot T."/>
            <person name="Becker I."/>
            <person name="Amann J."/>
            <person name="Gellner K."/>
            <person name="Teeling H."/>
            <person name="Leuschner W.D."/>
            <person name="Gloeckner F.-O."/>
            <person name="Lupas A.N."/>
            <person name="Amann R."/>
            <person name="Klenk H.-P."/>
        </authorList>
    </citation>
    <scope>NUCLEOTIDE SEQUENCE [LARGE SCALE GENOMIC DNA]</scope>
    <source>
        <strain evidence="3">DSM 12343 / LSv54</strain>
    </source>
</reference>
<dbReference type="SUPFAM" id="SSF160544">
    <property type="entry name" value="EscU C-terminal domain-like"/>
    <property type="match status" value="1"/>
</dbReference>
<name>Q3V7H7_DESPS</name>
<keyword evidence="3" id="KW-1185">Reference proteome</keyword>
<dbReference type="PANTHER" id="PTHR30531">
    <property type="entry name" value="FLAGELLAR BIOSYNTHETIC PROTEIN FLHB"/>
    <property type="match status" value="1"/>
</dbReference>
<dbReference type="InterPro" id="IPR006135">
    <property type="entry name" value="T3SS_substrate_exporter"/>
</dbReference>
<keyword evidence="2" id="KW-0969">Cilium</keyword>
<dbReference type="STRING" id="177439.DP2484"/>
<evidence type="ECO:0000313" key="2">
    <source>
        <dbReference type="EMBL" id="CAG37213.1"/>
    </source>
</evidence>
<comment type="similarity">
    <text evidence="1">Belongs to the type III secretion exporter family.</text>
</comment>
<sequence length="86" mass="9685">MQKKAVALRYHQEEDRAPRVVASGKGIVAENIIETGEAAGVYIQEDRDMVELLAQIELNQEIPMELYGAVSEILSFVYKVNGKYEK</sequence>
<protein>
    <submittedName>
        <fullName evidence="2">Related to flagellar biosynthetic protein (FlhB)</fullName>
    </submittedName>
</protein>
<dbReference type="Gene3D" id="3.40.1690.10">
    <property type="entry name" value="secretion proteins EscU"/>
    <property type="match status" value="1"/>
</dbReference>
<keyword evidence="2" id="KW-0966">Cell projection</keyword>
<dbReference type="Pfam" id="PF01312">
    <property type="entry name" value="Bac_export_2"/>
    <property type="match status" value="1"/>
</dbReference>
<dbReference type="eggNOG" id="COG2257">
    <property type="taxonomic scope" value="Bacteria"/>
</dbReference>
<gene>
    <name evidence="2" type="ordered locus">DP2484</name>
</gene>
<accession>Q3V7H7</accession>
<dbReference type="KEGG" id="dps:DP2484"/>
<dbReference type="EMBL" id="CR522870">
    <property type="protein sequence ID" value="CAG37213.1"/>
    <property type="molecule type" value="Genomic_DNA"/>
</dbReference>
<keyword evidence="2" id="KW-0282">Flagellum</keyword>
<dbReference type="PANTHER" id="PTHR30531:SF12">
    <property type="entry name" value="FLAGELLAR BIOSYNTHETIC PROTEIN FLHB"/>
    <property type="match status" value="1"/>
</dbReference>
<organism evidence="2 3">
    <name type="scientific">Desulfotalea psychrophila (strain LSv54 / DSM 12343)</name>
    <dbReference type="NCBI Taxonomy" id="177439"/>
    <lineage>
        <taxon>Bacteria</taxon>
        <taxon>Pseudomonadati</taxon>
        <taxon>Thermodesulfobacteriota</taxon>
        <taxon>Desulfobulbia</taxon>
        <taxon>Desulfobulbales</taxon>
        <taxon>Desulfocapsaceae</taxon>
        <taxon>Desulfotalea</taxon>
    </lineage>
</organism>
<dbReference type="GO" id="GO:0005886">
    <property type="term" value="C:plasma membrane"/>
    <property type="evidence" value="ECO:0007669"/>
    <property type="project" value="TreeGrafter"/>
</dbReference>
<evidence type="ECO:0000256" key="1">
    <source>
        <dbReference type="ARBA" id="ARBA00010690"/>
    </source>
</evidence>
<dbReference type="GO" id="GO:0009306">
    <property type="term" value="P:protein secretion"/>
    <property type="evidence" value="ECO:0007669"/>
    <property type="project" value="InterPro"/>
</dbReference>
<dbReference type="InterPro" id="IPR029025">
    <property type="entry name" value="T3SS_substrate_exporter_C"/>
</dbReference>
<evidence type="ECO:0000313" key="3">
    <source>
        <dbReference type="Proteomes" id="UP000000602"/>
    </source>
</evidence>
<proteinExistence type="inferred from homology"/>
<dbReference type="HOGENOM" id="CLU_041013_4_2_7"/>